<gene>
    <name evidence="3" type="ORF">g.13380</name>
</gene>
<keyword evidence="1" id="KW-0472">Membrane</keyword>
<keyword evidence="1" id="KW-0812">Transmembrane</keyword>
<keyword evidence="1" id="KW-1133">Transmembrane helix</keyword>
<dbReference type="EMBL" id="GDKF01005403">
    <property type="protein sequence ID" value="JAT73219.1"/>
    <property type="molecule type" value="Transcribed_RNA"/>
</dbReference>
<evidence type="ECO:0000256" key="1">
    <source>
        <dbReference type="SAM" id="Phobius"/>
    </source>
</evidence>
<feature type="transmembrane region" description="Helical" evidence="1">
    <location>
        <begin position="20"/>
        <end position="40"/>
    </location>
</feature>
<protein>
    <recommendedName>
        <fullName evidence="2">Aminotransferase class V domain-containing protein</fullName>
    </recommendedName>
</protein>
<dbReference type="AlphaFoldDB" id="A0A1D2A1Z1"/>
<dbReference type="SUPFAM" id="SSF53383">
    <property type="entry name" value="PLP-dependent transferases"/>
    <property type="match status" value="1"/>
</dbReference>
<dbReference type="InterPro" id="IPR000192">
    <property type="entry name" value="Aminotrans_V_dom"/>
</dbReference>
<organism evidence="3">
    <name type="scientific">Auxenochlorella protothecoides</name>
    <name type="common">Green microalga</name>
    <name type="synonym">Chlorella protothecoides</name>
    <dbReference type="NCBI Taxonomy" id="3075"/>
    <lineage>
        <taxon>Eukaryota</taxon>
        <taxon>Viridiplantae</taxon>
        <taxon>Chlorophyta</taxon>
        <taxon>core chlorophytes</taxon>
        <taxon>Trebouxiophyceae</taxon>
        <taxon>Chlorellales</taxon>
        <taxon>Chlorellaceae</taxon>
        <taxon>Auxenochlorella</taxon>
    </lineage>
</organism>
<feature type="non-terminal residue" evidence="3">
    <location>
        <position position="1"/>
    </location>
</feature>
<feature type="domain" description="Aminotransferase class V" evidence="2">
    <location>
        <begin position="241"/>
        <end position="432"/>
    </location>
</feature>
<accession>A0A1D2A1Z1</accession>
<reference evidence="3" key="1">
    <citation type="submission" date="2015-08" db="EMBL/GenBank/DDBJ databases">
        <authorList>
            <person name="Babu N.S."/>
            <person name="Beckwith C.J."/>
            <person name="Beseler K.G."/>
            <person name="Brison A."/>
            <person name="Carone J.V."/>
            <person name="Caskin T.P."/>
            <person name="Diamond M."/>
            <person name="Durham M.E."/>
            <person name="Foxe J.M."/>
            <person name="Go M."/>
            <person name="Henderson B.A."/>
            <person name="Jones I.B."/>
            <person name="McGettigan J.A."/>
            <person name="Micheletti S.J."/>
            <person name="Nasrallah M.E."/>
            <person name="Ortiz D."/>
            <person name="Piller C.R."/>
            <person name="Privatt S.R."/>
            <person name="Schneider S.L."/>
            <person name="Sharp S."/>
            <person name="Smith T.C."/>
            <person name="Stanton J.D."/>
            <person name="Ullery H.E."/>
            <person name="Wilson R.J."/>
            <person name="Serrano M.G."/>
            <person name="Buck G."/>
            <person name="Lee V."/>
            <person name="Wang Y."/>
            <person name="Carvalho R."/>
            <person name="Voegtly L."/>
            <person name="Shi R."/>
            <person name="Duckworth R."/>
            <person name="Johnson A."/>
            <person name="Loviza R."/>
            <person name="Walstead R."/>
            <person name="Shah Z."/>
            <person name="Kiflezghi M."/>
            <person name="Wade K."/>
            <person name="Ball S.L."/>
            <person name="Bradley K.W."/>
            <person name="Asai D.J."/>
            <person name="Bowman C.A."/>
            <person name="Russell D.A."/>
            <person name="Pope W.H."/>
            <person name="Jacobs-Sera D."/>
            <person name="Hendrix R.W."/>
            <person name="Hatfull G.F."/>
        </authorList>
    </citation>
    <scope>NUCLEOTIDE SEQUENCE</scope>
</reference>
<dbReference type="Gene3D" id="3.40.640.10">
    <property type="entry name" value="Type I PLP-dependent aspartate aminotransferase-like (Major domain)"/>
    <property type="match status" value="1"/>
</dbReference>
<proteinExistence type="predicted"/>
<evidence type="ECO:0000313" key="3">
    <source>
        <dbReference type="EMBL" id="JAT73219.1"/>
    </source>
</evidence>
<evidence type="ECO:0000259" key="2">
    <source>
        <dbReference type="Pfam" id="PF00266"/>
    </source>
</evidence>
<name>A0A1D2A1Z1_AUXPR</name>
<dbReference type="PANTHER" id="PTHR14237">
    <property type="entry name" value="MOLYBDOPTERIN COFACTOR SULFURASE MOSC"/>
    <property type="match status" value="1"/>
</dbReference>
<dbReference type="InterPro" id="IPR015424">
    <property type="entry name" value="PyrdxlP-dep_Trfase"/>
</dbReference>
<sequence length="575" mass="62506">YSRCREADTFFEFGEAFDMAVARSGLPLLLFLVLGTAFSLTIGKPKSLSTDAEFSKEAFLKKYGHDYGYDGRIDELFEREIGNRLNGSHYLDNTGAALYWNSQVEALSRDLETHAFGNPHSVNPPSLLTDARVDSARRRLLALFGADETTHDLVLTRSGTGALNLLGDAFPWTPESTYAFTRANHNSVLGIRSVAGQYGAQYGALSEEGAEAWLADPEMRHPPFLPGGSEHAGPRRARAAAAESAHRPTYSLFAYPARDNYDGVMYPLKWVQAVQAKSTPGHKWKVLLDAAAFAPTAPLNLTETPADYVILSFYKLFGLPTGVGALIVRREGAAPLRKAYWGGGSVFLATSALDWHHRRLPPASLEDGTLPFLDIVALQYGLDAFERLGGIHAIKRHVGTLAAHLYDRVRGLRHSNGAPLLRVFGKHEDPRRAEVQAATLNFEILTPRGGVYSYRTAGVEAAAAGVYMRLGCTCNPGACYAALGVRDGEVADFAATKHDNWTDWEWITVTRGVEPGGAPEQVVLPLGSIRASLGALSRWEDVDALARFLEAKYVDRPEGGGGETTGGPIPPIDYC</sequence>
<dbReference type="Pfam" id="PF00266">
    <property type="entry name" value="Aminotran_5"/>
    <property type="match status" value="1"/>
</dbReference>
<dbReference type="PANTHER" id="PTHR14237:SF80">
    <property type="entry name" value="MOLYBDENUM COFACTOR SULFURASE"/>
    <property type="match status" value="1"/>
</dbReference>
<dbReference type="InterPro" id="IPR015421">
    <property type="entry name" value="PyrdxlP-dep_Trfase_major"/>
</dbReference>